<keyword evidence="3" id="KW-1185">Reference proteome</keyword>
<proteinExistence type="predicted"/>
<evidence type="ECO:0000313" key="3">
    <source>
        <dbReference type="Proteomes" id="UP000279089"/>
    </source>
</evidence>
<evidence type="ECO:0000313" key="2">
    <source>
        <dbReference type="EMBL" id="RPD40729.1"/>
    </source>
</evidence>
<reference evidence="3" key="1">
    <citation type="submission" date="2018-11" db="EMBL/GenBank/DDBJ databases">
        <title>Chitinophaga lutea sp.nov., isolate from arsenic contaminated soil.</title>
        <authorList>
            <person name="Zong Y."/>
        </authorList>
    </citation>
    <scope>NUCLEOTIDE SEQUENCE [LARGE SCALE GENOMIC DNA]</scope>
    <source>
        <strain evidence="3">YLT18</strain>
    </source>
</reference>
<protein>
    <recommendedName>
        <fullName evidence="4">GH26 domain-containing protein</fullName>
    </recommendedName>
</protein>
<keyword evidence="1" id="KW-0732">Signal</keyword>
<feature type="chain" id="PRO_5018043864" description="GH26 domain-containing protein" evidence="1">
    <location>
        <begin position="24"/>
        <end position="343"/>
    </location>
</feature>
<evidence type="ECO:0008006" key="4">
    <source>
        <dbReference type="Google" id="ProtNLM"/>
    </source>
</evidence>
<dbReference type="Gene3D" id="3.20.20.80">
    <property type="entry name" value="Glycosidases"/>
    <property type="match status" value="1"/>
</dbReference>
<dbReference type="Proteomes" id="UP000279089">
    <property type="component" value="Unassembled WGS sequence"/>
</dbReference>
<gene>
    <name evidence="2" type="ORF">EG028_11895</name>
</gene>
<organism evidence="2 3">
    <name type="scientific">Chitinophaga barathri</name>
    <dbReference type="NCBI Taxonomy" id="1647451"/>
    <lineage>
        <taxon>Bacteria</taxon>
        <taxon>Pseudomonadati</taxon>
        <taxon>Bacteroidota</taxon>
        <taxon>Chitinophagia</taxon>
        <taxon>Chitinophagales</taxon>
        <taxon>Chitinophagaceae</taxon>
        <taxon>Chitinophaga</taxon>
    </lineage>
</organism>
<name>A0A3N4MM94_9BACT</name>
<evidence type="ECO:0000256" key="1">
    <source>
        <dbReference type="SAM" id="SignalP"/>
    </source>
</evidence>
<dbReference type="OrthoDB" id="642190at2"/>
<dbReference type="AlphaFoldDB" id="A0A3N4MM94"/>
<accession>A0A3N4MM94</accession>
<dbReference type="RefSeq" id="WP_120516960.1">
    <property type="nucleotide sequence ID" value="NZ_QXZY01000007.1"/>
</dbReference>
<feature type="signal peptide" evidence="1">
    <location>
        <begin position="1"/>
        <end position="23"/>
    </location>
</feature>
<dbReference type="EMBL" id="RMBX01000006">
    <property type="protein sequence ID" value="RPD40729.1"/>
    <property type="molecule type" value="Genomic_DNA"/>
</dbReference>
<sequence length="343" mass="37872">MKRFLSVQFITPVLLLWCVSARYNDPAANTTSPGTAPGNENSFYHKGPLPAKPAFKWAGAWQPTRKSSGDGITQLDIKIGSFITLPDKESLAHVIFNVQNRFPGAKPWATWAVGDLSRATPSYAGISDEAHEQYLDYMDQLGVTVFLEIFPFKANPKKGTGATDVTGEIDRWLGKFKHHPCVGGMGIELEYFGKAGDSAARVWDERIKSHKAAYRMFLRHYSPDHMPPAYRGKGDIIFINDASEGTLEELNKGFAAWANRFAPSACAFQLGYPADEDCMDGSNATGWWKLKDPVKDWGNALLPLISNPNQELGYIWVTAKSGKTYNTAWDLTKGSSLPVAKSN</sequence>
<comment type="caution">
    <text evidence="2">The sequence shown here is derived from an EMBL/GenBank/DDBJ whole genome shotgun (WGS) entry which is preliminary data.</text>
</comment>